<dbReference type="CDD" id="cd00063">
    <property type="entry name" value="FN3"/>
    <property type="match status" value="1"/>
</dbReference>
<dbReference type="GO" id="GO:0034044">
    <property type="term" value="C:exomer complex"/>
    <property type="evidence" value="ECO:0007669"/>
    <property type="project" value="TreeGrafter"/>
</dbReference>
<dbReference type="GO" id="GO:0046983">
    <property type="term" value="F:protein dimerization activity"/>
    <property type="evidence" value="ECO:0007669"/>
    <property type="project" value="InterPro"/>
</dbReference>
<dbReference type="SUPFAM" id="SSF48065">
    <property type="entry name" value="DBL homology domain (DH-domain)"/>
    <property type="match status" value="1"/>
</dbReference>
<dbReference type="Pfam" id="PF16893">
    <property type="entry name" value="fn3_2"/>
    <property type="match status" value="1"/>
</dbReference>
<dbReference type="InterPro" id="IPR003961">
    <property type="entry name" value="FN3_dom"/>
</dbReference>
<feature type="domain" description="DH" evidence="2">
    <location>
        <begin position="94"/>
        <end position="271"/>
    </location>
</feature>
<feature type="compositionally biased region" description="Polar residues" evidence="1">
    <location>
        <begin position="1358"/>
        <end position="1368"/>
    </location>
</feature>
<proteinExistence type="predicted"/>
<feature type="compositionally biased region" description="Polar residues" evidence="1">
    <location>
        <begin position="1376"/>
        <end position="1386"/>
    </location>
</feature>
<feature type="domain" description="Fibronectin type-III" evidence="4">
    <location>
        <begin position="1097"/>
        <end position="1189"/>
    </location>
</feature>
<evidence type="ECO:0000259" key="2">
    <source>
        <dbReference type="PROSITE" id="PS50010"/>
    </source>
</evidence>
<dbReference type="CDD" id="cd00160">
    <property type="entry name" value="RhoGEF"/>
    <property type="match status" value="1"/>
</dbReference>
<evidence type="ECO:0000313" key="5">
    <source>
        <dbReference type="EMBL" id="WFD17504.1"/>
    </source>
</evidence>
<dbReference type="EMBL" id="CP119923">
    <property type="protein sequence ID" value="WFD17504.1"/>
    <property type="molecule type" value="Genomic_DNA"/>
</dbReference>
<dbReference type="Gene3D" id="1.20.900.10">
    <property type="entry name" value="Dbl homology (DH) domain"/>
    <property type="match status" value="1"/>
</dbReference>
<feature type="compositionally biased region" description="Basic and acidic residues" evidence="1">
    <location>
        <begin position="1390"/>
        <end position="1402"/>
    </location>
</feature>
<evidence type="ECO:0000256" key="1">
    <source>
        <dbReference type="SAM" id="MobiDB-lite"/>
    </source>
</evidence>
<dbReference type="InterPro" id="IPR036420">
    <property type="entry name" value="BRCT_dom_sf"/>
</dbReference>
<accession>A0AAJ5Z488</accession>
<dbReference type="Gene3D" id="6.20.120.50">
    <property type="match status" value="1"/>
</dbReference>
<dbReference type="InterPro" id="IPR036116">
    <property type="entry name" value="FN3_sf"/>
</dbReference>
<dbReference type="InterPro" id="IPR031669">
    <property type="entry name" value="Fn3_2"/>
</dbReference>
<feature type="region of interest" description="Disordered" evidence="1">
    <location>
        <begin position="1296"/>
        <end position="1410"/>
    </location>
</feature>
<keyword evidence="6" id="KW-1185">Reference proteome</keyword>
<dbReference type="GO" id="GO:0006893">
    <property type="term" value="P:Golgi to plasma membrane transport"/>
    <property type="evidence" value="ECO:0007669"/>
    <property type="project" value="TreeGrafter"/>
</dbReference>
<feature type="domain" description="BRCT" evidence="3">
    <location>
        <begin position="1185"/>
        <end position="1281"/>
    </location>
</feature>
<dbReference type="SMART" id="SM00325">
    <property type="entry name" value="RhoGEF"/>
    <property type="match status" value="1"/>
</dbReference>
<gene>
    <name evidence="5" type="primary">CHS5</name>
    <name evidence="5" type="ORF">MARU1_003559</name>
</gene>
<evidence type="ECO:0000313" key="6">
    <source>
        <dbReference type="Proteomes" id="UP001217582"/>
    </source>
</evidence>
<dbReference type="Proteomes" id="UP001217582">
    <property type="component" value="Chromosome 8"/>
</dbReference>
<dbReference type="SUPFAM" id="SSF49265">
    <property type="entry name" value="Fibronectin type III"/>
    <property type="match status" value="1"/>
</dbReference>
<feature type="region of interest" description="Disordered" evidence="1">
    <location>
        <begin position="578"/>
        <end position="613"/>
    </location>
</feature>
<dbReference type="PROSITE" id="PS50172">
    <property type="entry name" value="BRCT"/>
    <property type="match status" value="1"/>
</dbReference>
<dbReference type="PANTHER" id="PTHR47351:SF1">
    <property type="entry name" value="CHITIN BIOSYNTHESIS PROTEIN CHS5"/>
    <property type="match status" value="1"/>
</dbReference>
<evidence type="ECO:0000259" key="3">
    <source>
        <dbReference type="PROSITE" id="PS50172"/>
    </source>
</evidence>
<dbReference type="GO" id="GO:0000747">
    <property type="term" value="P:conjugation with cellular fusion"/>
    <property type="evidence" value="ECO:0007669"/>
    <property type="project" value="TreeGrafter"/>
</dbReference>
<dbReference type="InterPro" id="IPR000219">
    <property type="entry name" value="DH_dom"/>
</dbReference>
<evidence type="ECO:0000259" key="4">
    <source>
        <dbReference type="PROSITE" id="PS50853"/>
    </source>
</evidence>
<dbReference type="InterPro" id="IPR013783">
    <property type="entry name" value="Ig-like_fold"/>
</dbReference>
<dbReference type="GO" id="GO:0005802">
    <property type="term" value="C:trans-Golgi network"/>
    <property type="evidence" value="ECO:0007669"/>
    <property type="project" value="TreeGrafter"/>
</dbReference>
<dbReference type="InterPro" id="IPR052827">
    <property type="entry name" value="CHS_Export/Cell_Fusion_Reg"/>
</dbReference>
<organism evidence="5 6">
    <name type="scientific">Malassezia arunalokei</name>
    <dbReference type="NCBI Taxonomy" id="1514897"/>
    <lineage>
        <taxon>Eukaryota</taxon>
        <taxon>Fungi</taxon>
        <taxon>Dikarya</taxon>
        <taxon>Basidiomycota</taxon>
        <taxon>Ustilaginomycotina</taxon>
        <taxon>Malasseziomycetes</taxon>
        <taxon>Malasseziales</taxon>
        <taxon>Malasseziaceae</taxon>
        <taxon>Malassezia</taxon>
    </lineage>
</organism>
<dbReference type="PANTHER" id="PTHR47351">
    <property type="entry name" value="CHITIN BIOSYNTHESIS PROTEIN CHS5"/>
    <property type="match status" value="1"/>
</dbReference>
<feature type="region of interest" description="Disordered" evidence="1">
    <location>
        <begin position="630"/>
        <end position="784"/>
    </location>
</feature>
<feature type="compositionally biased region" description="Basic and acidic residues" evidence="1">
    <location>
        <begin position="598"/>
        <end position="607"/>
    </location>
</feature>
<dbReference type="InterPro" id="IPR035899">
    <property type="entry name" value="DBL_dom_sf"/>
</dbReference>
<reference evidence="5 6" key="1">
    <citation type="submission" date="2023-03" db="EMBL/GenBank/DDBJ databases">
        <title>Mating type loci evolution in Malassezia.</title>
        <authorList>
            <person name="Coelho M.A."/>
        </authorList>
    </citation>
    <scope>NUCLEOTIDE SEQUENCE [LARGE SCALE GENOMIC DNA]</scope>
    <source>
        <strain evidence="5 6">CBS 13387</strain>
    </source>
</reference>
<protein>
    <submittedName>
        <fullName evidence="5">Chitin synthase, class 5</fullName>
    </submittedName>
</protein>
<dbReference type="Pfam" id="PF00621">
    <property type="entry name" value="RhoGEF"/>
    <property type="match status" value="1"/>
</dbReference>
<dbReference type="Gene3D" id="3.40.50.10190">
    <property type="entry name" value="BRCT domain"/>
    <property type="match status" value="1"/>
</dbReference>
<feature type="compositionally biased region" description="Basic and acidic residues" evidence="1">
    <location>
        <begin position="651"/>
        <end position="666"/>
    </location>
</feature>
<dbReference type="InterPro" id="IPR031673">
    <property type="entry name" value="Chs5_N"/>
</dbReference>
<dbReference type="SUPFAM" id="SSF52113">
    <property type="entry name" value="BRCT domain"/>
    <property type="match status" value="1"/>
</dbReference>
<dbReference type="InterPro" id="IPR001357">
    <property type="entry name" value="BRCT_dom"/>
</dbReference>
<name>A0AAJ5Z488_9BASI</name>
<dbReference type="Gene3D" id="2.60.40.10">
    <property type="entry name" value="Immunoglobulins"/>
    <property type="match status" value="1"/>
</dbReference>
<dbReference type="PROSITE" id="PS50853">
    <property type="entry name" value="FN3"/>
    <property type="match status" value="1"/>
</dbReference>
<feature type="compositionally biased region" description="Basic and acidic residues" evidence="1">
    <location>
        <begin position="737"/>
        <end position="752"/>
    </location>
</feature>
<dbReference type="PROSITE" id="PS50010">
    <property type="entry name" value="DH_2"/>
    <property type="match status" value="1"/>
</dbReference>
<dbReference type="Pfam" id="PF16892">
    <property type="entry name" value="CHS5_N"/>
    <property type="match status" value="1"/>
</dbReference>
<dbReference type="CDD" id="cd13945">
    <property type="entry name" value="Chs5_N"/>
    <property type="match status" value="1"/>
</dbReference>
<feature type="compositionally biased region" description="Pro residues" evidence="1">
    <location>
        <begin position="578"/>
        <end position="589"/>
    </location>
</feature>
<sequence length="1410" mass="156453">MSADAAGLGGPGDDAHVSPPIVAKLCDVVLNDLTQSQVPRLEVLLQQMGTQIYTANDDERQGSTDFVPISGNPSPVLSDTASMHSNGEVRVTRGLEYALAELVTTERNYVARLDALHSRYAVPLLQLAKDKDTEIIPLAEAECIFGNIGEILAANKVLLCELEVEYDQGPAQLASTVGSILARNIYTFGCYDTYLAGFERAQRTYNQMLKHRPLREFIMRTQHSMSELGNAGLRELMVEPMQRIPRYQLLIGNLIKHLPPTSPQIERLQDASAAATIIASRRVTDGERLVAVLWSCQRTINRFPPELVSAPRELLGCIDVDEVTADTVQSRAMQTLGTVLGRKSRASYALLVFTDVLVLIQRHTSTPTHILLGVYDPDRLADQMRSSHISAPSNRRTDLSFAGMSSLHDIRVTGQGAQLSIEMDRPMRGAPSKSAQLVRRFVDAMPDAHSTHIPLFLGCLWQAQAVFRARGHALAARKNITHSSRGPITLLWTLFTRSQYESFAYRDRLLVILGALDTPSRQDMSHASELFVNVELQDDADTCMIYMSRAWGSQARRVSTSLADVPRLCADLHVLPTLPPTAEPLPPSEPVQRTPSLRTDEKREVPRVHRARSLMSERVRASIQESLEVVQEESKQHEQAELQLGRKRHVPMADRSNEPPHTDSPKRRAVPSQAPGEENIVPVRVADEAAEPMDERGTPMKRAPGISMYTDDTLDLPNPFDEGNAMPSASPVLPEPTKVEKPPHSQEEHMVEEPLDESPASAPRPPPKAAQRKETISIPPSKTVTEDEMHEMLKPLLEHIQVAPAQQPVVVHAKPSQAARSAEVVMPQPLDVSVRAAEDSSCALMKQAIESLNVRIATLRQKLPSSALPAQCADDWNAFKQAVKDVNATWTKMERAYENKQMELASLRLAQPEYDTRVHLSQEEYADLQNQSNMVLPLQLQIEKLQKQCASLQELEKDTRLENAELYNVFNEELGKLYQHSFRPANEEIDMLRANLVSAKTQIHELRQENPRTAQELGMSSNDGYTFTVGKLDAGVAILIGERASLIEFPSVLLPHGLTLGSVVDVRVTRNEAQEQKKREDFIGLQDEILQTYGVKAPAAPVIRLRGVTQTTIAIEWEALDIAHADLHSLDVVRNGQQIGKIPNPRTSRSTKLSGLEMDTEYAIQLILHTSAGSFASNELHVRTHTLDNMSGVFVCLGTIPDQRLYDATIQVVESLGARWSTQIQLETTHLLCSMLPDPSNVEQMRLYEKAEQLTLPIIQPHWLFACESKKRMVNVSPYVMDGMPPNALEVQELVTRRQKPEPPAPEAPMESRELEEPEAPEKPVAAPAKDELEAQEKSAPLQDDTVHVWQSEPKVSETPSEAETQEVQEPAASEAPQTSSSQDAANASEARDPDPSSRPDNDMENIDLA</sequence>
<dbReference type="GO" id="GO:0005085">
    <property type="term" value="F:guanyl-nucleotide exchange factor activity"/>
    <property type="evidence" value="ECO:0007669"/>
    <property type="project" value="InterPro"/>
</dbReference>